<dbReference type="Gene3D" id="1.10.260.40">
    <property type="entry name" value="lambda repressor-like DNA-binding domains"/>
    <property type="match status" value="1"/>
</dbReference>
<proteinExistence type="predicted"/>
<organism evidence="2 3">
    <name type="scientific">Pseudoxanthomonas dokdonensis</name>
    <dbReference type="NCBI Taxonomy" id="344882"/>
    <lineage>
        <taxon>Bacteria</taxon>
        <taxon>Pseudomonadati</taxon>
        <taxon>Pseudomonadota</taxon>
        <taxon>Gammaproteobacteria</taxon>
        <taxon>Lysobacterales</taxon>
        <taxon>Lysobacteraceae</taxon>
        <taxon>Pseudoxanthomonas</taxon>
    </lineage>
</organism>
<dbReference type="PROSITE" id="PS50943">
    <property type="entry name" value="HTH_CROC1"/>
    <property type="match status" value="1"/>
</dbReference>
<sequence length="104" mass="11453">MKEFNQTLFGSTQGDYFGSRMFQARTHAGIERKDAAESIGISVGQLGRIERGGVRMVSDPTTIVRAARLYGVSDVWLYGGSAASSKHVPDWYQVRARKSQRVAA</sequence>
<gene>
    <name evidence="2" type="ORF">ABB29_12150</name>
</gene>
<evidence type="ECO:0000259" key="1">
    <source>
        <dbReference type="PROSITE" id="PS50943"/>
    </source>
</evidence>
<dbReference type="EMBL" id="LDJL01000011">
    <property type="protein sequence ID" value="KRG69148.1"/>
    <property type="molecule type" value="Genomic_DNA"/>
</dbReference>
<evidence type="ECO:0000313" key="3">
    <source>
        <dbReference type="Proteomes" id="UP000052052"/>
    </source>
</evidence>
<dbReference type="RefSeq" id="WP_057659336.1">
    <property type="nucleotide sequence ID" value="NZ_LDJL01000011.1"/>
</dbReference>
<dbReference type="Pfam" id="PF13560">
    <property type="entry name" value="HTH_31"/>
    <property type="match status" value="1"/>
</dbReference>
<dbReference type="GO" id="GO:0003677">
    <property type="term" value="F:DNA binding"/>
    <property type="evidence" value="ECO:0007669"/>
    <property type="project" value="InterPro"/>
</dbReference>
<reference evidence="2 3" key="1">
    <citation type="submission" date="2015-05" db="EMBL/GenBank/DDBJ databases">
        <title>Genome sequencing and analysis of members of genus Stenotrophomonas.</title>
        <authorList>
            <person name="Patil P.P."/>
            <person name="Midha S."/>
            <person name="Patil P.B."/>
        </authorList>
    </citation>
    <scope>NUCLEOTIDE SEQUENCE [LARGE SCALE GENOMIC DNA]</scope>
    <source>
        <strain evidence="2 3">DSM 21858</strain>
    </source>
</reference>
<dbReference type="SUPFAM" id="SSF47413">
    <property type="entry name" value="lambda repressor-like DNA-binding domains"/>
    <property type="match status" value="1"/>
</dbReference>
<keyword evidence="3" id="KW-1185">Reference proteome</keyword>
<feature type="domain" description="HTH cro/C1-type" evidence="1">
    <location>
        <begin position="23"/>
        <end position="77"/>
    </location>
</feature>
<name>A0A0R0CGZ8_9GAMM</name>
<protein>
    <recommendedName>
        <fullName evidence="1">HTH cro/C1-type domain-containing protein</fullName>
    </recommendedName>
</protein>
<dbReference type="AlphaFoldDB" id="A0A0R0CGZ8"/>
<dbReference type="InterPro" id="IPR010982">
    <property type="entry name" value="Lambda_DNA-bd_dom_sf"/>
</dbReference>
<comment type="caution">
    <text evidence="2">The sequence shown here is derived from an EMBL/GenBank/DDBJ whole genome shotgun (WGS) entry which is preliminary data.</text>
</comment>
<dbReference type="PATRIC" id="fig|344882.3.peg.803"/>
<evidence type="ECO:0000313" key="2">
    <source>
        <dbReference type="EMBL" id="KRG69148.1"/>
    </source>
</evidence>
<dbReference type="Proteomes" id="UP000052052">
    <property type="component" value="Unassembled WGS sequence"/>
</dbReference>
<dbReference type="CDD" id="cd00093">
    <property type="entry name" value="HTH_XRE"/>
    <property type="match status" value="1"/>
</dbReference>
<dbReference type="STRING" id="344882.ABB29_12150"/>
<dbReference type="SMART" id="SM00530">
    <property type="entry name" value="HTH_XRE"/>
    <property type="match status" value="1"/>
</dbReference>
<dbReference type="InterPro" id="IPR001387">
    <property type="entry name" value="Cro/C1-type_HTH"/>
</dbReference>
<accession>A0A0R0CGZ8</accession>